<accession>A0A368FPY6</accession>
<feature type="domain" description="Nuclear receptor" evidence="10">
    <location>
        <begin position="162"/>
        <end position="238"/>
    </location>
</feature>
<evidence type="ECO:0000313" key="11">
    <source>
        <dbReference type="EMBL" id="RCN32257.1"/>
    </source>
</evidence>
<proteinExistence type="predicted"/>
<dbReference type="EMBL" id="JOJR01001130">
    <property type="protein sequence ID" value="RCN32257.1"/>
    <property type="molecule type" value="Genomic_DNA"/>
</dbReference>
<dbReference type="PROSITE" id="PS00031">
    <property type="entry name" value="NUCLEAR_REC_DBD_1"/>
    <property type="match status" value="1"/>
</dbReference>
<keyword evidence="6" id="KW-0804">Transcription</keyword>
<keyword evidence="7" id="KW-0675">Receptor</keyword>
<keyword evidence="5" id="KW-0238">DNA-binding</keyword>
<name>A0A368FPY6_ANCCA</name>
<evidence type="ECO:0000256" key="5">
    <source>
        <dbReference type="ARBA" id="ARBA00023125"/>
    </source>
</evidence>
<evidence type="ECO:0000256" key="4">
    <source>
        <dbReference type="ARBA" id="ARBA00023015"/>
    </source>
</evidence>
<dbReference type="InterPro" id="IPR013088">
    <property type="entry name" value="Znf_NHR/GATA"/>
</dbReference>
<keyword evidence="9" id="KW-1133">Transmembrane helix</keyword>
<keyword evidence="3" id="KW-0862">Zinc</keyword>
<dbReference type="SUPFAM" id="SSF57716">
    <property type="entry name" value="Glucocorticoid receptor-like (DNA-binding domain)"/>
    <property type="match status" value="1"/>
</dbReference>
<sequence>MQGQTSSNSTFTSTSVTFPHFNFPLTVPLPHLRDPQDIAFHDFFFHTSLAVAASENSTSLPQSLRRDTVLRSSPAACTHQLNPPKESLYDTTEQSEMELDIEALEADKTTAAEKYDNEVQEKAYLPEISRRSSSESKGKYIVDTATPTASTTSKQVKPQRKNPPCAVCGDPSTGIHFGADSCAACSAFFRRTVAVNRAFECTGDNLNDCMSVKGSSSCKKCRFERCLTAGMDMNNSDGILDDLIVNFKSLNYRRQLLYCTDFPIEEIFSMKELVSALIVLVFCCFSSVNQIFFFPSGGSPSVDELLL</sequence>
<keyword evidence="8" id="KW-0539">Nucleus</keyword>
<comment type="caution">
    <text evidence="11">The sequence shown here is derived from an EMBL/GenBank/DDBJ whole genome shotgun (WGS) entry which is preliminary data.</text>
</comment>
<evidence type="ECO:0000259" key="10">
    <source>
        <dbReference type="PROSITE" id="PS51030"/>
    </source>
</evidence>
<dbReference type="InterPro" id="IPR001628">
    <property type="entry name" value="Znf_hrmn_rcpt"/>
</dbReference>
<feature type="transmembrane region" description="Helical" evidence="9">
    <location>
        <begin position="273"/>
        <end position="294"/>
    </location>
</feature>
<dbReference type="Pfam" id="PF00105">
    <property type="entry name" value="zf-C4"/>
    <property type="match status" value="1"/>
</dbReference>
<dbReference type="AlphaFoldDB" id="A0A368FPY6"/>
<dbReference type="GO" id="GO:0003700">
    <property type="term" value="F:DNA-binding transcription factor activity"/>
    <property type="evidence" value="ECO:0007669"/>
    <property type="project" value="InterPro"/>
</dbReference>
<keyword evidence="1" id="KW-0479">Metal-binding</keyword>
<dbReference type="PANTHER" id="PTHR46011:SF16">
    <property type="entry name" value="NUCLEAR HORMONE RECEPTOR FAMILY MEMBER NHR-66"/>
    <property type="match status" value="1"/>
</dbReference>
<dbReference type="Proteomes" id="UP000252519">
    <property type="component" value="Unassembled WGS sequence"/>
</dbReference>
<organism evidence="11 12">
    <name type="scientific">Ancylostoma caninum</name>
    <name type="common">Dog hookworm</name>
    <dbReference type="NCBI Taxonomy" id="29170"/>
    <lineage>
        <taxon>Eukaryota</taxon>
        <taxon>Metazoa</taxon>
        <taxon>Ecdysozoa</taxon>
        <taxon>Nematoda</taxon>
        <taxon>Chromadorea</taxon>
        <taxon>Rhabditida</taxon>
        <taxon>Rhabditina</taxon>
        <taxon>Rhabditomorpha</taxon>
        <taxon>Strongyloidea</taxon>
        <taxon>Ancylostomatidae</taxon>
        <taxon>Ancylostomatinae</taxon>
        <taxon>Ancylostoma</taxon>
    </lineage>
</organism>
<evidence type="ECO:0000256" key="1">
    <source>
        <dbReference type="ARBA" id="ARBA00022723"/>
    </source>
</evidence>
<evidence type="ECO:0000256" key="7">
    <source>
        <dbReference type="ARBA" id="ARBA00023170"/>
    </source>
</evidence>
<evidence type="ECO:0000256" key="3">
    <source>
        <dbReference type="ARBA" id="ARBA00022833"/>
    </source>
</evidence>
<dbReference type="PRINTS" id="PR00047">
    <property type="entry name" value="STROIDFINGER"/>
</dbReference>
<keyword evidence="9" id="KW-0472">Membrane</keyword>
<evidence type="ECO:0000256" key="2">
    <source>
        <dbReference type="ARBA" id="ARBA00022771"/>
    </source>
</evidence>
<dbReference type="STRING" id="29170.A0A368FPY6"/>
<keyword evidence="4" id="KW-0805">Transcription regulation</keyword>
<dbReference type="SMART" id="SM00399">
    <property type="entry name" value="ZnF_C4"/>
    <property type="match status" value="1"/>
</dbReference>
<keyword evidence="2" id="KW-0863">Zinc-finger</keyword>
<dbReference type="PROSITE" id="PS51030">
    <property type="entry name" value="NUCLEAR_REC_DBD_2"/>
    <property type="match status" value="1"/>
</dbReference>
<dbReference type="Gene3D" id="3.30.50.10">
    <property type="entry name" value="Erythroid Transcription Factor GATA-1, subunit A"/>
    <property type="match status" value="1"/>
</dbReference>
<protein>
    <submittedName>
        <fullName evidence="11">Zinc finger, C4 type</fullName>
    </submittedName>
</protein>
<evidence type="ECO:0000256" key="9">
    <source>
        <dbReference type="SAM" id="Phobius"/>
    </source>
</evidence>
<evidence type="ECO:0000256" key="6">
    <source>
        <dbReference type="ARBA" id="ARBA00023163"/>
    </source>
</evidence>
<reference evidence="11 12" key="1">
    <citation type="submission" date="2014-10" db="EMBL/GenBank/DDBJ databases">
        <title>Draft genome of the hookworm Ancylostoma caninum.</title>
        <authorList>
            <person name="Mitreva M."/>
        </authorList>
    </citation>
    <scope>NUCLEOTIDE SEQUENCE [LARGE SCALE GENOMIC DNA]</scope>
    <source>
        <strain evidence="11 12">Baltimore</strain>
    </source>
</reference>
<dbReference type="OrthoDB" id="9996608at2759"/>
<dbReference type="GO" id="GO:0008270">
    <property type="term" value="F:zinc ion binding"/>
    <property type="evidence" value="ECO:0007669"/>
    <property type="project" value="UniProtKB-KW"/>
</dbReference>
<dbReference type="GO" id="GO:0043565">
    <property type="term" value="F:sequence-specific DNA binding"/>
    <property type="evidence" value="ECO:0007669"/>
    <property type="project" value="InterPro"/>
</dbReference>
<evidence type="ECO:0000313" key="12">
    <source>
        <dbReference type="Proteomes" id="UP000252519"/>
    </source>
</evidence>
<evidence type="ECO:0000256" key="8">
    <source>
        <dbReference type="ARBA" id="ARBA00023242"/>
    </source>
</evidence>
<keyword evidence="12" id="KW-1185">Reference proteome</keyword>
<keyword evidence="9" id="KW-0812">Transmembrane</keyword>
<gene>
    <name evidence="11" type="ORF">ANCCAN_21946</name>
</gene>
<dbReference type="PANTHER" id="PTHR46011">
    <property type="entry name" value="NUCLEAR HORMONE RECEPTOR FAMILY MEMBER NHR-86-RELATED"/>
    <property type="match status" value="1"/>
</dbReference>